<evidence type="ECO:0000313" key="3">
    <source>
        <dbReference type="EMBL" id="NEV70004.1"/>
    </source>
</evidence>
<feature type="compositionally biased region" description="Basic and acidic residues" evidence="2">
    <location>
        <begin position="288"/>
        <end position="323"/>
    </location>
</feature>
<feature type="region of interest" description="Disordered" evidence="2">
    <location>
        <begin position="268"/>
        <end position="325"/>
    </location>
</feature>
<dbReference type="InterPro" id="IPR002822">
    <property type="entry name" value="Ni_insertion"/>
</dbReference>
<dbReference type="Gene3D" id="3.30.70.1380">
    <property type="entry name" value="Transcriptional regulatory protein pf0864 domain like"/>
    <property type="match status" value="1"/>
</dbReference>
<keyword evidence="1" id="KW-0533">Nickel</keyword>
<dbReference type="EMBL" id="JTHE02000003">
    <property type="protein sequence ID" value="NEV70004.1"/>
    <property type="molecule type" value="Genomic_DNA"/>
</dbReference>
<reference evidence="3" key="3">
    <citation type="submission" date="2020-02" db="EMBL/GenBank/DDBJ databases">
        <authorList>
            <person name="Sarangi A.N."/>
            <person name="Ghosh S."/>
            <person name="Mukherjee M."/>
            <person name="Tripathy S."/>
        </authorList>
    </citation>
    <scope>NUCLEOTIDE SEQUENCE</scope>
    <source>
        <strain evidence="3">BDU141951</strain>
    </source>
</reference>
<accession>A0A0C1YB00</accession>
<dbReference type="PANTHER" id="PTHR36566:SF1">
    <property type="entry name" value="PYRIDINIUM-3,5-BISTHIOCARBOXYLIC ACID MONONUCLEOTIDE NICKEL INSERTION PROTEIN"/>
    <property type="match status" value="1"/>
</dbReference>
<dbReference type="GO" id="GO:0016151">
    <property type="term" value="F:nickel cation binding"/>
    <property type="evidence" value="ECO:0007669"/>
    <property type="project" value="UniProtKB-UniRule"/>
</dbReference>
<dbReference type="PANTHER" id="PTHR36566">
    <property type="entry name" value="NICKEL INSERTION PROTEIN-RELATED"/>
    <property type="match status" value="1"/>
</dbReference>
<comment type="caution">
    <text evidence="3">The sequence shown here is derived from an EMBL/GenBank/DDBJ whole genome shotgun (WGS) entry which is preliminary data.</text>
</comment>
<evidence type="ECO:0000256" key="2">
    <source>
        <dbReference type="SAM" id="MobiDB-lite"/>
    </source>
</evidence>
<dbReference type="Gene3D" id="3.10.20.300">
    <property type="entry name" value="mk0293 like domain"/>
    <property type="match status" value="1"/>
</dbReference>
<organism evidence="3">
    <name type="scientific">Lyngbya confervoides BDU141951</name>
    <dbReference type="NCBI Taxonomy" id="1574623"/>
    <lineage>
        <taxon>Bacteria</taxon>
        <taxon>Bacillati</taxon>
        <taxon>Cyanobacteriota</taxon>
        <taxon>Cyanophyceae</taxon>
        <taxon>Oscillatoriophycideae</taxon>
        <taxon>Oscillatoriales</taxon>
        <taxon>Microcoleaceae</taxon>
        <taxon>Lyngbya</taxon>
    </lineage>
</organism>
<comment type="similarity">
    <text evidence="1">Belongs to the LarC family.</text>
</comment>
<dbReference type="NCBIfam" id="TIGR00299">
    <property type="entry name" value="nickel pincer cofactor biosynthesis protein LarC"/>
    <property type="match status" value="1"/>
</dbReference>
<dbReference type="AlphaFoldDB" id="A0A0C1YB00"/>
<gene>
    <name evidence="3" type="primary">larC</name>
    <name evidence="3" type="ORF">QQ91_023200</name>
</gene>
<dbReference type="HAMAP" id="MF_01074">
    <property type="entry name" value="LarC"/>
    <property type="match status" value="1"/>
</dbReference>
<keyword evidence="1" id="KW-0456">Lyase</keyword>
<reference evidence="3" key="1">
    <citation type="submission" date="2014-11" db="EMBL/GenBank/DDBJ databases">
        <authorList>
            <person name="Malar M.C."/>
            <person name="Sen D."/>
            <person name="Tripathy S."/>
        </authorList>
    </citation>
    <scope>NUCLEOTIDE SEQUENCE</scope>
    <source>
        <strain evidence="3">BDU141951</strain>
    </source>
</reference>
<protein>
    <recommendedName>
        <fullName evidence="1">Putative nickel insertion protein</fullName>
    </recommendedName>
</protein>
<proteinExistence type="inferred from homology"/>
<dbReference type="Pfam" id="PF01969">
    <property type="entry name" value="Ni_insertion"/>
    <property type="match status" value="1"/>
</dbReference>
<reference evidence="3" key="2">
    <citation type="journal article" date="2015" name="Genome Announc.">
        <title>Draft Genome Sequence of Filamentous Marine Cyanobacterium Lyngbya confervoides Strain BDU141951.</title>
        <authorList>
            <person name="Chandrababunaidu M.M."/>
            <person name="Sen D."/>
            <person name="Tripathy S."/>
        </authorList>
    </citation>
    <scope>NUCLEOTIDE SEQUENCE</scope>
    <source>
        <strain evidence="3">BDU141951</strain>
    </source>
</reference>
<dbReference type="GO" id="GO:0016829">
    <property type="term" value="F:lyase activity"/>
    <property type="evidence" value="ECO:0007669"/>
    <property type="project" value="UniProtKB-UniRule"/>
</dbReference>
<sequence>MKTLAFVDCPTGISGDMCLGALVSAGVPLDYLQSQIDQLQLPEKVRLEARSVRKNGIAATKVDVLLPHDSEAAAPHPPARHLHDIEQIIIRASLPERAIAWSLAIFRRLAQAEGAIHGIDPQQVHFHEVGATDAIVDIVGTCLGFDWLGIDELHCAPLPTGTGTVRAAHGRLPVPAPAVLKLMEMAQVPIYNAGLRGELVTPTGAAIATELATHFGEPPTMQLQKIGLGAGNKDLPIPNILRLWIGQVDQLGGKASAQVDTTQIAPIHSPAPQTQAPHEHPPHHHTPHEHTPHEHTPHEHTPHEHAPHESHHPHPTPEREAQAGREPVTVLETQVDDLSPQAIGYVYDRLFAAGALDVFVQPVMMKKSRPGHLLVAIADPPQADACEAVLLTETTTLGVRRTDQTRLRLRREQVPLQLPWGTVRMKVAFMPDSDRPLKAHPEYEDCAAIARQHQLPWQAVHNQALAQWHQQRSS</sequence>
<name>A0A0C1YB00_9CYAN</name>
<evidence type="ECO:0000256" key="1">
    <source>
        <dbReference type="HAMAP-Rule" id="MF_01074"/>
    </source>
</evidence>